<reference evidence="2 3" key="1">
    <citation type="submission" date="2016-03" db="EMBL/GenBank/DDBJ databases">
        <title>Comparative genomics of the ectomycorrhizal sister species Rhizopogon vinicolor and Rhizopogon vesiculosus (Basidiomycota: Boletales) reveals a divergence of the mating type B locus.</title>
        <authorList>
            <person name="Mujic A.B."/>
            <person name="Kuo A."/>
            <person name="Tritt A."/>
            <person name="Lipzen A."/>
            <person name="Chen C."/>
            <person name="Johnson J."/>
            <person name="Sharma A."/>
            <person name="Barry K."/>
            <person name="Grigoriev I.V."/>
            <person name="Spatafora J.W."/>
        </authorList>
    </citation>
    <scope>NUCLEOTIDE SEQUENCE [LARGE SCALE GENOMIC DNA]</scope>
    <source>
        <strain evidence="2 3">AM-OR11-056</strain>
    </source>
</reference>
<evidence type="ECO:0000256" key="1">
    <source>
        <dbReference type="SAM" id="MobiDB-lite"/>
    </source>
</evidence>
<feature type="region of interest" description="Disordered" evidence="1">
    <location>
        <begin position="86"/>
        <end position="114"/>
    </location>
</feature>
<dbReference type="EMBL" id="LVVM01004687">
    <property type="protein sequence ID" value="OJA12373.1"/>
    <property type="molecule type" value="Genomic_DNA"/>
</dbReference>
<feature type="compositionally biased region" description="Low complexity" evidence="1">
    <location>
        <begin position="86"/>
        <end position="100"/>
    </location>
</feature>
<organism evidence="2 3">
    <name type="scientific">Rhizopogon vesiculosus</name>
    <dbReference type="NCBI Taxonomy" id="180088"/>
    <lineage>
        <taxon>Eukaryota</taxon>
        <taxon>Fungi</taxon>
        <taxon>Dikarya</taxon>
        <taxon>Basidiomycota</taxon>
        <taxon>Agaricomycotina</taxon>
        <taxon>Agaricomycetes</taxon>
        <taxon>Agaricomycetidae</taxon>
        <taxon>Boletales</taxon>
        <taxon>Suillineae</taxon>
        <taxon>Rhizopogonaceae</taxon>
        <taxon>Rhizopogon</taxon>
    </lineage>
</organism>
<feature type="compositionally biased region" description="Polar residues" evidence="1">
    <location>
        <begin position="101"/>
        <end position="114"/>
    </location>
</feature>
<sequence length="114" mass="12916">MQSQDDVGEYLQIFRKISMFLISKKRLAETERDCLFLDSFPTDVQNHIRRCLEIKQPDLHPDDAYTQKDILEATLFLLQGSTSLQTQATASTPTTPPAQTRLTSTFTPTPANIL</sequence>
<evidence type="ECO:0000313" key="3">
    <source>
        <dbReference type="Proteomes" id="UP000183567"/>
    </source>
</evidence>
<dbReference type="AlphaFoldDB" id="A0A1J8PU13"/>
<evidence type="ECO:0000313" key="2">
    <source>
        <dbReference type="EMBL" id="OJA12373.1"/>
    </source>
</evidence>
<dbReference type="Proteomes" id="UP000183567">
    <property type="component" value="Unassembled WGS sequence"/>
</dbReference>
<dbReference type="STRING" id="180088.A0A1J8PU13"/>
<gene>
    <name evidence="2" type="ORF">AZE42_14057</name>
</gene>
<protein>
    <submittedName>
        <fullName evidence="2">Uncharacterized protein</fullName>
    </submittedName>
</protein>
<accession>A0A1J8PU13</accession>
<name>A0A1J8PU13_9AGAM</name>
<proteinExistence type="predicted"/>
<dbReference type="OrthoDB" id="3195134at2759"/>
<comment type="caution">
    <text evidence="2">The sequence shown here is derived from an EMBL/GenBank/DDBJ whole genome shotgun (WGS) entry which is preliminary data.</text>
</comment>
<keyword evidence="3" id="KW-1185">Reference proteome</keyword>